<accession>D8U3U4</accession>
<dbReference type="GO" id="GO:0043130">
    <property type="term" value="F:ubiquitin binding"/>
    <property type="evidence" value="ECO:0007669"/>
    <property type="project" value="TreeGrafter"/>
</dbReference>
<proteinExistence type="predicted"/>
<dbReference type="Proteomes" id="UP000001058">
    <property type="component" value="Unassembled WGS sequence"/>
</dbReference>
<dbReference type="FunCoup" id="D8U3U4">
    <property type="interactions" value="1893"/>
</dbReference>
<evidence type="ECO:0000313" key="4">
    <source>
        <dbReference type="EMBL" id="EFJ45589.1"/>
    </source>
</evidence>
<evidence type="ECO:0000256" key="2">
    <source>
        <dbReference type="ARBA" id="ARBA00022737"/>
    </source>
</evidence>
<gene>
    <name evidence="4" type="ORF">VOLCADRAFT_105880</name>
</gene>
<feature type="region of interest" description="Disordered" evidence="3">
    <location>
        <begin position="525"/>
        <end position="549"/>
    </location>
</feature>
<keyword evidence="2" id="KW-0677">Repeat</keyword>
<dbReference type="GO" id="GO:0000724">
    <property type="term" value="P:double-strand break repair via homologous recombination"/>
    <property type="evidence" value="ECO:0007669"/>
    <property type="project" value="TreeGrafter"/>
</dbReference>
<sequence length="791" mass="84346">MIISFLLYCSRTSELLAVEDFPVQALALDPDVGPDAAAHYSSPFSSSSRFLFSSSPSPPVVRLNTPPYPPIPAAPCILRSPPRPPPRPKRHDVGPTGGVGLWAATSASHINMWVVPRGPAHGSVGGADSGRAFSVARRSMGVHANMRNRMSLEQNRQPLARIPEATIPGIPALVAHEVLSDKRRVLTRDMGGHVGLWDVLQGTQVASYGKVDFGAKSQELWEPRSVPSWFTADTRLGCLCISLEPPSAFMAEEYGVALELGYVADDFKSPPPALSMVPHPRVNYGKLVLDCVFAKWRYKLQAAQHQIPNPAANPTSPNAPITPTSPASSPGAAAAAVALAAPSGGAAALATAPGGSSWRGRGRGGGARGCWWSAVLLGLVSKLLGMQGAAGGEACAEIASRYNQGDSKGDIIAICIISCRRAWHALQQHCSFFHPFDGSEAEPAEIPTWVADVVLRNANVTPKEAKCAFVLLPAEGSDLPPLQQSKLNAPRILQVYKVANYCSGKLQDMDLPLVVRPFYLTGGPHPPDPHHLPLESPPPKSTSTGKEGEPHVLELTCNGMAVPYEMSLASVKKFIWKKSDDLLFHYRTSALIQPPTDTNHPVLLAALVSSHFPTHPRKKSERELEIVAVAAVAIRCGSSGLWWGLMVWQVAIGGFASVLGGNGIGDPRFKGGGDDGGGRSAALYTAGCQPFEENMVLGYACPPNFPFFRSSPNPSRNVPANPPTSQHQPAKENSLGNRAGVLATLYHYDHQCISEQCPGISKPADVLSYSLYSFSSLRFSNSRASPSPLGH</sequence>
<dbReference type="KEGG" id="vcn:VOLCADRAFT_105880"/>
<dbReference type="InParanoid" id="D8U3U4"/>
<dbReference type="EMBL" id="GL378356">
    <property type="protein sequence ID" value="EFJ45589.1"/>
    <property type="molecule type" value="Genomic_DNA"/>
</dbReference>
<dbReference type="eggNOG" id="KOG0308">
    <property type="taxonomic scope" value="Eukaryota"/>
</dbReference>
<feature type="region of interest" description="Disordered" evidence="3">
    <location>
        <begin position="712"/>
        <end position="733"/>
    </location>
</feature>
<keyword evidence="5" id="KW-1185">Reference proteome</keyword>
<keyword evidence="1" id="KW-0853">WD repeat</keyword>
<feature type="region of interest" description="Disordered" evidence="3">
    <location>
        <begin position="72"/>
        <end position="94"/>
    </location>
</feature>
<evidence type="ECO:0000256" key="3">
    <source>
        <dbReference type="SAM" id="MobiDB-lite"/>
    </source>
</evidence>
<evidence type="ECO:0000313" key="5">
    <source>
        <dbReference type="Proteomes" id="UP000001058"/>
    </source>
</evidence>
<dbReference type="AlphaFoldDB" id="D8U3U4"/>
<dbReference type="InterPro" id="IPR021772">
    <property type="entry name" value="WDR48/Bun107"/>
</dbReference>
<name>D8U3U4_VOLCA</name>
<dbReference type="InterPro" id="IPR051246">
    <property type="entry name" value="WDR48"/>
</dbReference>
<evidence type="ECO:0000256" key="1">
    <source>
        <dbReference type="ARBA" id="ARBA00022574"/>
    </source>
</evidence>
<dbReference type="OrthoDB" id="2421129at2759"/>
<dbReference type="RefSeq" id="XP_002953279.1">
    <property type="nucleotide sequence ID" value="XM_002953233.1"/>
</dbReference>
<dbReference type="STRING" id="3068.D8U3U4"/>
<dbReference type="PANTHER" id="PTHR19862">
    <property type="entry name" value="WD REPEAT-CONTAINING PROTEIN 48"/>
    <property type="match status" value="1"/>
</dbReference>
<organism evidence="5">
    <name type="scientific">Volvox carteri f. nagariensis</name>
    <dbReference type="NCBI Taxonomy" id="3068"/>
    <lineage>
        <taxon>Eukaryota</taxon>
        <taxon>Viridiplantae</taxon>
        <taxon>Chlorophyta</taxon>
        <taxon>core chlorophytes</taxon>
        <taxon>Chlorophyceae</taxon>
        <taxon>CS clade</taxon>
        <taxon>Chlamydomonadales</taxon>
        <taxon>Volvocaceae</taxon>
        <taxon>Volvox</taxon>
    </lineage>
</organism>
<reference evidence="4 5" key="1">
    <citation type="journal article" date="2010" name="Science">
        <title>Genomic analysis of organismal complexity in the multicellular green alga Volvox carteri.</title>
        <authorList>
            <person name="Prochnik S.E."/>
            <person name="Umen J."/>
            <person name="Nedelcu A.M."/>
            <person name="Hallmann A."/>
            <person name="Miller S.M."/>
            <person name="Nishii I."/>
            <person name="Ferris P."/>
            <person name="Kuo A."/>
            <person name="Mitros T."/>
            <person name="Fritz-Laylin L.K."/>
            <person name="Hellsten U."/>
            <person name="Chapman J."/>
            <person name="Simakov O."/>
            <person name="Rensing S.A."/>
            <person name="Terry A."/>
            <person name="Pangilinan J."/>
            <person name="Kapitonov V."/>
            <person name="Jurka J."/>
            <person name="Salamov A."/>
            <person name="Shapiro H."/>
            <person name="Schmutz J."/>
            <person name="Grimwood J."/>
            <person name="Lindquist E."/>
            <person name="Lucas S."/>
            <person name="Grigoriev I.V."/>
            <person name="Schmitt R."/>
            <person name="Kirk D."/>
            <person name="Rokhsar D.S."/>
        </authorList>
    </citation>
    <scope>NUCLEOTIDE SEQUENCE [LARGE SCALE GENOMIC DNA]</scope>
    <source>
        <strain evidence="5">f. Nagariensis / Eve</strain>
    </source>
</reference>
<feature type="region of interest" description="Disordered" evidence="3">
    <location>
        <begin position="308"/>
        <end position="327"/>
    </location>
</feature>
<dbReference type="PANTHER" id="PTHR19862:SF14">
    <property type="entry name" value="WD REPEAT-CONTAINING PROTEIN 48"/>
    <property type="match status" value="1"/>
</dbReference>
<protein>
    <submittedName>
        <fullName evidence="4">Uncharacterized protein</fullName>
    </submittedName>
</protein>
<dbReference type="Pfam" id="PF11816">
    <property type="entry name" value="DUF3337"/>
    <property type="match status" value="1"/>
</dbReference>
<dbReference type="GeneID" id="9622297"/>